<organism evidence="2">
    <name type="scientific">freshwater metagenome</name>
    <dbReference type="NCBI Taxonomy" id="449393"/>
    <lineage>
        <taxon>unclassified sequences</taxon>
        <taxon>metagenomes</taxon>
        <taxon>ecological metagenomes</taxon>
    </lineage>
</organism>
<dbReference type="Gene3D" id="1.20.120.1630">
    <property type="match status" value="1"/>
</dbReference>
<keyword evidence="1" id="KW-0812">Transmembrane</keyword>
<dbReference type="Pfam" id="PF06966">
    <property type="entry name" value="DUF1295"/>
    <property type="match status" value="1"/>
</dbReference>
<proteinExistence type="predicted"/>
<dbReference type="InterPro" id="IPR010721">
    <property type="entry name" value="UstE-like"/>
</dbReference>
<name>A0A6J5ZC58_9ZZZZ</name>
<gene>
    <name evidence="2" type="ORF">UFOPK3547_00379</name>
</gene>
<feature type="transmembrane region" description="Helical" evidence="1">
    <location>
        <begin position="6"/>
        <end position="24"/>
    </location>
</feature>
<protein>
    <submittedName>
        <fullName evidence="2">Unannotated protein</fullName>
    </submittedName>
</protein>
<evidence type="ECO:0000256" key="1">
    <source>
        <dbReference type="SAM" id="Phobius"/>
    </source>
</evidence>
<accession>A0A6J5ZC58</accession>
<dbReference type="PANTHER" id="PTHR32251:SF17">
    <property type="entry name" value="STEROID 5-ALPHA REDUCTASE C-TERMINAL DOMAIN-CONTAINING PROTEIN"/>
    <property type="match status" value="1"/>
</dbReference>
<feature type="transmembrane region" description="Helical" evidence="1">
    <location>
        <begin position="137"/>
        <end position="154"/>
    </location>
</feature>
<feature type="transmembrane region" description="Helical" evidence="1">
    <location>
        <begin position="197"/>
        <end position="223"/>
    </location>
</feature>
<dbReference type="GO" id="GO:0016020">
    <property type="term" value="C:membrane"/>
    <property type="evidence" value="ECO:0007669"/>
    <property type="project" value="TreeGrafter"/>
</dbReference>
<reference evidence="2" key="1">
    <citation type="submission" date="2020-05" db="EMBL/GenBank/DDBJ databases">
        <authorList>
            <person name="Chiriac C."/>
            <person name="Salcher M."/>
            <person name="Ghai R."/>
            <person name="Kavagutti S V."/>
        </authorList>
    </citation>
    <scope>NUCLEOTIDE SEQUENCE</scope>
</reference>
<dbReference type="EMBL" id="CAESAN010000021">
    <property type="protein sequence ID" value="CAB4338637.1"/>
    <property type="molecule type" value="Genomic_DNA"/>
</dbReference>
<feature type="transmembrane region" description="Helical" evidence="1">
    <location>
        <begin position="36"/>
        <end position="53"/>
    </location>
</feature>
<dbReference type="PANTHER" id="PTHR32251">
    <property type="entry name" value="3-OXO-5-ALPHA-STEROID 4-DEHYDROGENASE"/>
    <property type="match status" value="1"/>
</dbReference>
<keyword evidence="1" id="KW-1133">Transmembrane helix</keyword>
<keyword evidence="1" id="KW-0472">Membrane</keyword>
<evidence type="ECO:0000313" key="2">
    <source>
        <dbReference type="EMBL" id="CAB4338637.1"/>
    </source>
</evidence>
<feature type="transmembrane region" description="Helical" evidence="1">
    <location>
        <begin position="107"/>
        <end position="125"/>
    </location>
</feature>
<sequence length="260" mass="29002">MSTISLLAVNLGVVFVLTTGLWAVSVAIKDSSIVDIFWGSGFVVIAWVTFLIADGSSSQRWLLTLLTTAWGLRLTIHLARRNLGHGEDFRYQAMRAKAGDSWPLRSLWTVFWTQGLLMWLVSLPVQLGQNGDVASGWSWLVAVGVVVYAVGLFFETVGDLQLTRFIADPANKGTVMDRGLWRYTRHPNYFGDFSVWWGLYLIALATGAWWTIVGPVIMSILLIRVSGAGLLEKSIGKRRAGYDEYIARTSGFFPRPPRRD</sequence>
<dbReference type="PROSITE" id="PS50244">
    <property type="entry name" value="S5A_REDUCTASE"/>
    <property type="match status" value="1"/>
</dbReference>
<dbReference type="AlphaFoldDB" id="A0A6J5ZC58"/>